<protein>
    <submittedName>
        <fullName evidence="1">Uncharacterized protein</fullName>
    </submittedName>
</protein>
<gene>
    <name evidence="1" type="ORF">HPB48_014235</name>
</gene>
<dbReference type="OMA" id="HPLVECY"/>
<comment type="caution">
    <text evidence="1">The sequence shown here is derived from an EMBL/GenBank/DDBJ whole genome shotgun (WGS) entry which is preliminary data.</text>
</comment>
<reference evidence="1 2" key="1">
    <citation type="journal article" date="2020" name="Cell">
        <title>Large-Scale Comparative Analyses of Tick Genomes Elucidate Their Genetic Diversity and Vector Capacities.</title>
        <authorList>
            <consortium name="Tick Genome and Microbiome Consortium (TIGMIC)"/>
            <person name="Jia N."/>
            <person name="Wang J."/>
            <person name="Shi W."/>
            <person name="Du L."/>
            <person name="Sun Y."/>
            <person name="Zhan W."/>
            <person name="Jiang J.F."/>
            <person name="Wang Q."/>
            <person name="Zhang B."/>
            <person name="Ji P."/>
            <person name="Bell-Sakyi L."/>
            <person name="Cui X.M."/>
            <person name="Yuan T.T."/>
            <person name="Jiang B.G."/>
            <person name="Yang W.F."/>
            <person name="Lam T.T."/>
            <person name="Chang Q.C."/>
            <person name="Ding S.J."/>
            <person name="Wang X.J."/>
            <person name="Zhu J.G."/>
            <person name="Ruan X.D."/>
            <person name="Zhao L."/>
            <person name="Wei J.T."/>
            <person name="Ye R.Z."/>
            <person name="Que T.C."/>
            <person name="Du C.H."/>
            <person name="Zhou Y.H."/>
            <person name="Cheng J.X."/>
            <person name="Dai P.F."/>
            <person name="Guo W.B."/>
            <person name="Han X.H."/>
            <person name="Huang E.J."/>
            <person name="Li L.F."/>
            <person name="Wei W."/>
            <person name="Gao Y.C."/>
            <person name="Liu J.Z."/>
            <person name="Shao H.Z."/>
            <person name="Wang X."/>
            <person name="Wang C.C."/>
            <person name="Yang T.C."/>
            <person name="Huo Q.B."/>
            <person name="Li W."/>
            <person name="Chen H.Y."/>
            <person name="Chen S.E."/>
            <person name="Zhou L.G."/>
            <person name="Ni X.B."/>
            <person name="Tian J.H."/>
            <person name="Sheng Y."/>
            <person name="Liu T."/>
            <person name="Pan Y.S."/>
            <person name="Xia L.Y."/>
            <person name="Li J."/>
            <person name="Zhao F."/>
            <person name="Cao W.C."/>
        </authorList>
    </citation>
    <scope>NUCLEOTIDE SEQUENCE [LARGE SCALE GENOMIC DNA]</scope>
    <source>
        <strain evidence="1">HaeL-2018</strain>
    </source>
</reference>
<proteinExistence type="predicted"/>
<dbReference type="Proteomes" id="UP000821853">
    <property type="component" value="Chromosome 1"/>
</dbReference>
<dbReference type="AlphaFoldDB" id="A0A9J6FJH6"/>
<organism evidence="1 2">
    <name type="scientific">Haemaphysalis longicornis</name>
    <name type="common">Bush tick</name>
    <dbReference type="NCBI Taxonomy" id="44386"/>
    <lineage>
        <taxon>Eukaryota</taxon>
        <taxon>Metazoa</taxon>
        <taxon>Ecdysozoa</taxon>
        <taxon>Arthropoda</taxon>
        <taxon>Chelicerata</taxon>
        <taxon>Arachnida</taxon>
        <taxon>Acari</taxon>
        <taxon>Parasitiformes</taxon>
        <taxon>Ixodida</taxon>
        <taxon>Ixodoidea</taxon>
        <taxon>Ixodidae</taxon>
        <taxon>Haemaphysalinae</taxon>
        <taxon>Haemaphysalis</taxon>
    </lineage>
</organism>
<sequence>MLSFIDCADDQDRFQAVRLPVPVDHLEAAGVVKLWSVPVNHLFYRVKGDDDLYACCVNTSAPSPAAKPSKITLCASLSNILSIKSNHVFLFFDDGSIRSLQFAPGEGWVECMNFQLQVSPTSRVEYASSCASSSLYLVQRSTQFPDEVAYSLWKCSVSLESDHVSSTQCLAHKLPAFQLYVLRHSVVIIPSVPHPPDIYFSFGDANKLVMGSLTKRAVLFRATVSSPLDVAAFYRRRIWFWQVPTRAEVVLHGCVSPLASCLYLLLKDSSVIVLNSSGEVVRRVVLQDAPSGVQGCCIVASAFCLFEDARVGLYDATEGHLLGRLSLKGTFRAVLPGIWAFWTTEGAYQLHDASGRRRNRNSQLQSEALVYAARHAGAEALPGLPTDAQVKTKLNRILHPLVECYWKLQLTKLVLTS</sequence>
<accession>A0A9J6FJH6</accession>
<dbReference type="VEuPathDB" id="VectorBase:HLOH_056188"/>
<evidence type="ECO:0000313" key="2">
    <source>
        <dbReference type="Proteomes" id="UP000821853"/>
    </source>
</evidence>
<dbReference type="OrthoDB" id="6411529at2759"/>
<dbReference type="EMBL" id="JABSTR010000001">
    <property type="protein sequence ID" value="KAH9362983.1"/>
    <property type="molecule type" value="Genomic_DNA"/>
</dbReference>
<keyword evidence="2" id="KW-1185">Reference proteome</keyword>
<evidence type="ECO:0000313" key="1">
    <source>
        <dbReference type="EMBL" id="KAH9362983.1"/>
    </source>
</evidence>
<name>A0A9J6FJH6_HAELO</name>